<dbReference type="SUPFAM" id="SSF51011">
    <property type="entry name" value="Glycosyl hydrolase domain"/>
    <property type="match status" value="1"/>
</dbReference>
<dbReference type="PANTHER" id="PTHR10357">
    <property type="entry name" value="ALPHA-AMYLASE FAMILY MEMBER"/>
    <property type="match status" value="1"/>
</dbReference>
<accession>A0A510VCU9</accession>
<keyword evidence="2" id="KW-0326">Glycosidase</keyword>
<reference evidence="5 6" key="1">
    <citation type="submission" date="2019-07" db="EMBL/GenBank/DDBJ databases">
        <title>Whole genome shotgun sequence of Cellulomonas xylanilytica NBRC 101102.</title>
        <authorList>
            <person name="Hosoyama A."/>
            <person name="Uohara A."/>
            <person name="Ohji S."/>
            <person name="Ichikawa N."/>
        </authorList>
    </citation>
    <scope>NUCLEOTIDE SEQUENCE [LARGE SCALE GENOMIC DNA]</scope>
    <source>
        <strain evidence="5 6">NBRC 101102</strain>
    </source>
</reference>
<dbReference type="SMART" id="SM00642">
    <property type="entry name" value="Aamy"/>
    <property type="match status" value="1"/>
</dbReference>
<feature type="signal peptide" evidence="3">
    <location>
        <begin position="1"/>
        <end position="32"/>
    </location>
</feature>
<dbReference type="Gene3D" id="3.90.400.10">
    <property type="entry name" value="Oligo-1,6-glucosidase, Domain 2"/>
    <property type="match status" value="1"/>
</dbReference>
<name>A0A510VCU9_9CELL</name>
<feature type="domain" description="Glycosyl hydrolase family 13 catalytic" evidence="4">
    <location>
        <begin position="439"/>
        <end position="846"/>
    </location>
</feature>
<dbReference type="GO" id="GO:0016798">
    <property type="term" value="F:hydrolase activity, acting on glycosyl bonds"/>
    <property type="evidence" value="ECO:0007669"/>
    <property type="project" value="UniProtKB-KW"/>
</dbReference>
<dbReference type="Gene3D" id="2.60.40.1180">
    <property type="entry name" value="Golgi alpha-mannosidase II"/>
    <property type="match status" value="1"/>
</dbReference>
<dbReference type="InterPro" id="IPR045857">
    <property type="entry name" value="O16G_dom_2"/>
</dbReference>
<evidence type="ECO:0000313" key="6">
    <source>
        <dbReference type="Proteomes" id="UP000321118"/>
    </source>
</evidence>
<dbReference type="Gene3D" id="3.20.20.80">
    <property type="entry name" value="Glycosidases"/>
    <property type="match status" value="1"/>
</dbReference>
<organism evidence="5 6">
    <name type="scientific">Cellulomonas xylanilytica</name>
    <dbReference type="NCBI Taxonomy" id="233583"/>
    <lineage>
        <taxon>Bacteria</taxon>
        <taxon>Bacillati</taxon>
        <taxon>Actinomycetota</taxon>
        <taxon>Actinomycetes</taxon>
        <taxon>Micrococcales</taxon>
        <taxon>Cellulomonadaceae</taxon>
        <taxon>Cellulomonas</taxon>
    </lineage>
</organism>
<evidence type="ECO:0000256" key="2">
    <source>
        <dbReference type="ARBA" id="ARBA00023295"/>
    </source>
</evidence>
<dbReference type="GO" id="GO:0005975">
    <property type="term" value="P:carbohydrate metabolic process"/>
    <property type="evidence" value="ECO:0007669"/>
    <property type="project" value="InterPro"/>
</dbReference>
<protein>
    <recommendedName>
        <fullName evidence="4">Glycosyl hydrolase family 13 catalytic domain-containing protein</fullName>
    </recommendedName>
</protein>
<evidence type="ECO:0000313" key="5">
    <source>
        <dbReference type="EMBL" id="GEK23060.1"/>
    </source>
</evidence>
<dbReference type="EMBL" id="BJUB01000013">
    <property type="protein sequence ID" value="GEK23060.1"/>
    <property type="molecule type" value="Genomic_DNA"/>
</dbReference>
<dbReference type="Pfam" id="PF00128">
    <property type="entry name" value="Alpha-amylase"/>
    <property type="match status" value="1"/>
</dbReference>
<dbReference type="PANTHER" id="PTHR10357:SF210">
    <property type="entry name" value="MALTODEXTRIN GLUCOSIDASE"/>
    <property type="match status" value="1"/>
</dbReference>
<dbReference type="CDD" id="cd11338">
    <property type="entry name" value="AmyAc_CMD"/>
    <property type="match status" value="1"/>
</dbReference>
<feature type="chain" id="PRO_5021913177" description="Glycosyl hydrolase family 13 catalytic domain-containing protein" evidence="3">
    <location>
        <begin position="33"/>
        <end position="1026"/>
    </location>
</feature>
<dbReference type="InterPro" id="IPR017853">
    <property type="entry name" value="GH"/>
</dbReference>
<dbReference type="AlphaFoldDB" id="A0A510VCU9"/>
<comment type="caution">
    <text evidence="5">The sequence shown here is derived from an EMBL/GenBank/DDBJ whole genome shotgun (WGS) entry which is preliminary data.</text>
</comment>
<dbReference type="RefSeq" id="WP_146930220.1">
    <property type="nucleotide sequence ID" value="NZ_BJUB01000013.1"/>
</dbReference>
<dbReference type="OrthoDB" id="9043248at2"/>
<keyword evidence="3" id="KW-0732">Signal</keyword>
<dbReference type="Proteomes" id="UP000321118">
    <property type="component" value="Unassembled WGS sequence"/>
</dbReference>
<sequence length="1026" mass="112022">MRTSLRAGTAAVAAVALALLVGVTSSPAPATAADGPCIDNPFGDRAIYLRGGFSSWNALPEYQMVYDCNQFELLLELSGTSSFKVADATWSADADFGGGSAGSELVAGEPLPLALHGSNLTFAFDGTQQVVLDVSTSAQSPTLTITQCPAPPLGDALLALSGSPNGGRPAPADYFVYSCDAYYLNVDLDGTQTFTIADPLGPPAATFGAPDAEHDVVTAGEPFPLVSAEEVGQVTPLEFEFAGEHTLRVGFEGEDAAPVLTIGDRTFVNPGIPLPVTDPVLRRVRFDSRDPSFKSPFGANPTGTPIEFAIEAPAGLDAATLVLETRVLEGNQEVLEYRDPVRIPLTRQPAADVERWTASYTFENASVYGYYVELVNGERTYVYENNTDTIYWTLERGSGGVGRVDFLPTDRSEIRRYRHTAYSPDFTVPDWAADAVYYYVFPERFRNGDPANDPRPDQDTYLDGPVEVHEDWLDTPWVPGEGDGSTTDDDQYNNDFFGGDLTGIIQKLDYLDDLGVNTLYINPIFEAGSNHKYDTADYLQVDDSFGTNRDVSRLTREAEKRGMRVILDTSLNHTGSDSVYFDRYANFDELGAFEDATITPSSPYADWYRFFPEETEPDGQYAGWAGVSTLPELTESDSFKDFAFRGPDSVMRTWQERGVDGWRMDVAPWVSDQFWREWRTAVKATDPEALTIAETWFDASKYFLGDTFDSTMNYIFRNSILDYADGRDAGEVYENIELMREQYPPQAFQALMNLLSTHDSARALYQFGYTGTSTPPEQVAEAKQRLRLAVLFQMTFPGAPTVFYGDEVGVTGGEDPFNRATYPWADEGGTPDTALLDDVKQLIALRNDHEVLRRGSLGAPSHVDEHLIVLQREHDGVRAVTAYNNDTEAHDVAVTVPAGDQAYTDALTGTVVSPVDGTLSVTVPALGGVVLITGEEAAPTVDALRADLRAAQKSGEITGPVSSRLTRDLDAAARHYERDRIPAAVRQLERFIDHLGSPGRNSTVAPEAGARLRAQAEALIAAWSGA</sequence>
<proteinExistence type="predicted"/>
<dbReference type="InterPro" id="IPR013780">
    <property type="entry name" value="Glyco_hydro_b"/>
</dbReference>
<dbReference type="Pfam" id="PF22888">
    <property type="entry name" value="FIMAH"/>
    <property type="match status" value="1"/>
</dbReference>
<evidence type="ECO:0000256" key="3">
    <source>
        <dbReference type="SAM" id="SignalP"/>
    </source>
</evidence>
<keyword evidence="6" id="KW-1185">Reference proteome</keyword>
<keyword evidence="1" id="KW-0378">Hydrolase</keyword>
<dbReference type="InterPro" id="IPR054470">
    <property type="entry name" value="FIMAH_dom"/>
</dbReference>
<dbReference type="InterPro" id="IPR006047">
    <property type="entry name" value="GH13_cat_dom"/>
</dbReference>
<evidence type="ECO:0000259" key="4">
    <source>
        <dbReference type="SMART" id="SM00642"/>
    </source>
</evidence>
<gene>
    <name evidence="5" type="ORF">CXY01_35800</name>
</gene>
<dbReference type="SUPFAM" id="SSF51445">
    <property type="entry name" value="(Trans)glycosidases"/>
    <property type="match status" value="1"/>
</dbReference>
<evidence type="ECO:0000256" key="1">
    <source>
        <dbReference type="ARBA" id="ARBA00022801"/>
    </source>
</evidence>